<dbReference type="InterPro" id="IPR012506">
    <property type="entry name" value="TMEM86B-like"/>
</dbReference>
<evidence type="ECO:0000256" key="1">
    <source>
        <dbReference type="ARBA" id="ARBA00004141"/>
    </source>
</evidence>
<sequence length="245" mass="27556">MLPFEPISRVTVVKCLGPRLVIFFKTFALFYVLYPKHESTIGYCLFKCAPILSLMAFVYMYGVKSSLSKQDYSMKILLGLLFSCIGDACLVWPKYFIPGMGFFAITHILYIHAFGIRPFKLLVLFSILPWLIFICIYVREGFNLLTGLVCPAYGVLLVLMVWRGVAQLYKHEYSIPWTSISCALGSLLFGLSDSLLAVSVFAQEKSFMSTLILPTYYAGQLLIAVSVVDSQLTSLKANPTDVKRE</sequence>
<organism evidence="10 11">
    <name type="scientific">Trichobilharzia regenti</name>
    <name type="common">Nasal bird schistosome</name>
    <dbReference type="NCBI Taxonomy" id="157069"/>
    <lineage>
        <taxon>Eukaryota</taxon>
        <taxon>Metazoa</taxon>
        <taxon>Spiralia</taxon>
        <taxon>Lophotrochozoa</taxon>
        <taxon>Platyhelminthes</taxon>
        <taxon>Trematoda</taxon>
        <taxon>Digenea</taxon>
        <taxon>Strigeidida</taxon>
        <taxon>Schistosomatoidea</taxon>
        <taxon>Schistosomatidae</taxon>
        <taxon>Trichobilharzia</taxon>
    </lineage>
</organism>
<keyword evidence="4 9" id="KW-1133">Transmembrane helix</keyword>
<dbReference type="GO" id="GO:0016020">
    <property type="term" value="C:membrane"/>
    <property type="evidence" value="ECO:0007669"/>
    <property type="project" value="UniProtKB-SubCell"/>
</dbReference>
<feature type="transmembrane region" description="Helical" evidence="9">
    <location>
        <begin position="121"/>
        <end position="139"/>
    </location>
</feature>
<dbReference type="WBParaSite" id="TREG1_95160.3">
    <property type="protein sequence ID" value="TREG1_95160.3"/>
    <property type="gene ID" value="TREG1_95160"/>
</dbReference>
<dbReference type="AlphaFoldDB" id="A0AA85KKN9"/>
<keyword evidence="5 9" id="KW-0472">Membrane</keyword>
<comment type="catalytic activity">
    <reaction evidence="8">
        <text>a 1-O-(1Z-alkenyl)-sn-glycero-3-phosphocholine + H2O = a 2,3-saturated aldehyde + sn-glycerol 3-phosphocholine</text>
        <dbReference type="Rhea" id="RHEA:22544"/>
        <dbReference type="ChEBI" id="CHEBI:15377"/>
        <dbReference type="ChEBI" id="CHEBI:16870"/>
        <dbReference type="ChEBI" id="CHEBI:73359"/>
        <dbReference type="ChEBI" id="CHEBI:77287"/>
        <dbReference type="EC" id="3.3.2.2"/>
    </reaction>
</comment>
<evidence type="ECO:0000256" key="9">
    <source>
        <dbReference type="SAM" id="Phobius"/>
    </source>
</evidence>
<dbReference type="PANTHER" id="PTHR31885">
    <property type="entry name" value="GH04784P"/>
    <property type="match status" value="1"/>
</dbReference>
<dbReference type="Pfam" id="PF07947">
    <property type="entry name" value="YhhN"/>
    <property type="match status" value="1"/>
</dbReference>
<evidence type="ECO:0000313" key="10">
    <source>
        <dbReference type="Proteomes" id="UP000050795"/>
    </source>
</evidence>
<evidence type="ECO:0000256" key="5">
    <source>
        <dbReference type="ARBA" id="ARBA00023136"/>
    </source>
</evidence>
<feature type="transmembrane region" description="Helical" evidence="9">
    <location>
        <begin position="145"/>
        <end position="165"/>
    </location>
</feature>
<comment type="catalytic activity">
    <reaction evidence="7">
        <text>a 1-O-(1Z-alkenyl)-sn-glycero-3-phosphoethanolamine + H2O = a 2,3-saturated aldehyde + sn-glycero-3-phosphoethanolamine</text>
        <dbReference type="Rhea" id="RHEA:16905"/>
        <dbReference type="ChEBI" id="CHEBI:15377"/>
        <dbReference type="ChEBI" id="CHEBI:73359"/>
        <dbReference type="ChEBI" id="CHEBI:77288"/>
        <dbReference type="ChEBI" id="CHEBI:143890"/>
        <dbReference type="EC" id="3.3.2.2"/>
    </reaction>
</comment>
<keyword evidence="3 9" id="KW-0812">Transmembrane</keyword>
<reference evidence="10" key="1">
    <citation type="submission" date="2022-06" db="EMBL/GenBank/DDBJ databases">
        <authorList>
            <person name="Berger JAMES D."/>
            <person name="Berger JAMES D."/>
        </authorList>
    </citation>
    <scope>NUCLEOTIDE SEQUENCE [LARGE SCALE GENOMIC DNA]</scope>
</reference>
<feature type="transmembrane region" description="Helical" evidence="9">
    <location>
        <begin position="99"/>
        <end position="116"/>
    </location>
</feature>
<feature type="transmembrane region" description="Helical" evidence="9">
    <location>
        <begin position="207"/>
        <end position="228"/>
    </location>
</feature>
<keyword evidence="10" id="KW-1185">Reference proteome</keyword>
<evidence type="ECO:0000256" key="3">
    <source>
        <dbReference type="ARBA" id="ARBA00022692"/>
    </source>
</evidence>
<dbReference type="Proteomes" id="UP000050795">
    <property type="component" value="Unassembled WGS sequence"/>
</dbReference>
<dbReference type="EC" id="3.3.2.2" evidence="6"/>
<dbReference type="GO" id="GO:0047408">
    <property type="term" value="F:alkenylglycerophosphocholine hydrolase activity"/>
    <property type="evidence" value="ECO:0007669"/>
    <property type="project" value="UniProtKB-EC"/>
</dbReference>
<reference evidence="11" key="2">
    <citation type="submission" date="2023-11" db="UniProtKB">
        <authorList>
            <consortium name="WormBaseParasite"/>
        </authorList>
    </citation>
    <scope>IDENTIFICATION</scope>
</reference>
<feature type="transmembrane region" description="Helical" evidence="9">
    <location>
        <begin position="177"/>
        <end position="201"/>
    </location>
</feature>
<protein>
    <recommendedName>
        <fullName evidence="6">lysoplasmalogenase</fullName>
        <ecNumber evidence="6">3.3.2.2</ecNumber>
    </recommendedName>
</protein>
<evidence type="ECO:0000256" key="7">
    <source>
        <dbReference type="ARBA" id="ARBA00049458"/>
    </source>
</evidence>
<evidence type="ECO:0000256" key="2">
    <source>
        <dbReference type="ARBA" id="ARBA00007375"/>
    </source>
</evidence>
<dbReference type="PANTHER" id="PTHR31885:SF6">
    <property type="entry name" value="GH04784P"/>
    <property type="match status" value="1"/>
</dbReference>
<feature type="transmembrane region" description="Helical" evidence="9">
    <location>
        <begin position="40"/>
        <end position="62"/>
    </location>
</feature>
<evidence type="ECO:0000313" key="11">
    <source>
        <dbReference type="WBParaSite" id="TREG1_95160.3"/>
    </source>
</evidence>
<accession>A0AA85KKN9</accession>
<proteinExistence type="inferred from homology"/>
<feature type="transmembrane region" description="Helical" evidence="9">
    <location>
        <begin position="12"/>
        <end position="34"/>
    </location>
</feature>
<comment type="subcellular location">
    <subcellularLocation>
        <location evidence="1">Membrane</location>
        <topology evidence="1">Multi-pass membrane protein</topology>
    </subcellularLocation>
</comment>
<evidence type="ECO:0000256" key="6">
    <source>
        <dbReference type="ARBA" id="ARBA00035673"/>
    </source>
</evidence>
<name>A0AA85KKN9_TRIRE</name>
<evidence type="ECO:0000256" key="4">
    <source>
        <dbReference type="ARBA" id="ARBA00022989"/>
    </source>
</evidence>
<evidence type="ECO:0000256" key="8">
    <source>
        <dbReference type="ARBA" id="ARBA00049560"/>
    </source>
</evidence>
<comment type="similarity">
    <text evidence="2">Belongs to the TMEM86 family.</text>
</comment>